<evidence type="ECO:0000256" key="2">
    <source>
        <dbReference type="ARBA" id="ARBA00022691"/>
    </source>
</evidence>
<evidence type="ECO:0000256" key="4">
    <source>
        <dbReference type="ARBA" id="ARBA00023004"/>
    </source>
</evidence>
<sequence>MVKCKLCGYESKEISKSIGVCVNCLRKDDQALKTAMESHFKWRELIGLPPEPPKDGELQCKICVNECNIPRGGSGYCGIIWNKDGMLTTITGTFDKAYLHWYLDPHPTNCVAEPICPEREHYGFYNLAVFYAGCNLDCLFCQNVQHKYMIKEGRIDLREGIVLSTDELANIAMQRRVTCVCYFGGDPTPHSIYALKVSRKILKQAEESKEMKRICWETNGLENPKIMTKMAELSLKSGGIVKIDWKAYTSSVYQALTGINGEKAIKRIKENIKLVLKMSEGRELPLLVVSTLVVPHYIDEHEVFNIARYIAGINPETPYVLLAFAPQHLMYDVPTTSRRQMEKVYKAAQEAGLKNIYIGNPWLLR</sequence>
<dbReference type="InterPro" id="IPR016431">
    <property type="entry name" value="Pyrv-formate_lyase-activ_prd"/>
</dbReference>
<evidence type="ECO:0000313" key="9">
    <source>
        <dbReference type="Proteomes" id="UP000066042"/>
    </source>
</evidence>
<evidence type="ECO:0000256" key="5">
    <source>
        <dbReference type="ARBA" id="ARBA00023014"/>
    </source>
</evidence>
<evidence type="ECO:0000256" key="6">
    <source>
        <dbReference type="PIRSR" id="PIRSR004869-50"/>
    </source>
</evidence>
<reference evidence="8 9" key="1">
    <citation type="journal article" date="2016" name="Genome Announc.">
        <title>Complete genome sequence of the hyperthermophilic and piezophilic archaeon Thermococcus barophilus Ch5, capable of growth at the expense of hydrogenogenesis from carbon monoxide and formate.</title>
        <authorList>
            <person name="Oger P."/>
            <person name="Sokolova T.G."/>
            <person name="Kozhevnikova D.A."/>
            <person name="Taranov E.A."/>
            <person name="Vannier P."/>
            <person name="Lee H.S."/>
            <person name="Kwon K.K."/>
            <person name="Kang S.G."/>
            <person name="Lee J.H."/>
            <person name="Bonch-Osmolovskaya E.A."/>
            <person name="Lebedinsky A.V."/>
        </authorList>
    </citation>
    <scope>NUCLEOTIDE SEQUENCE [LARGE SCALE GENOMIC DNA]</scope>
    <source>
        <strain evidence="9">Ch5</strain>
    </source>
</reference>
<name>A0A0S1XBJ0_THEBA</name>
<protein>
    <submittedName>
        <fullName evidence="8">Pyruvate-formate lyase-activating enzyme</fullName>
    </submittedName>
</protein>
<dbReference type="GeneID" id="26136457"/>
<keyword evidence="2 6" id="KW-0949">S-adenosyl-L-methionine</keyword>
<dbReference type="GO" id="GO:0016829">
    <property type="term" value="F:lyase activity"/>
    <property type="evidence" value="ECO:0007669"/>
    <property type="project" value="UniProtKB-KW"/>
</dbReference>
<gene>
    <name evidence="8" type="ORF">TBCH5v1_1202</name>
</gene>
<organism evidence="8 9">
    <name type="scientific">Thermococcus barophilus</name>
    <dbReference type="NCBI Taxonomy" id="55802"/>
    <lineage>
        <taxon>Archaea</taxon>
        <taxon>Methanobacteriati</taxon>
        <taxon>Methanobacteriota</taxon>
        <taxon>Thermococci</taxon>
        <taxon>Thermococcales</taxon>
        <taxon>Thermococcaceae</taxon>
        <taxon>Thermococcus</taxon>
    </lineage>
</organism>
<dbReference type="SUPFAM" id="SSF102114">
    <property type="entry name" value="Radical SAM enzymes"/>
    <property type="match status" value="1"/>
</dbReference>
<dbReference type="GO" id="GO:0051539">
    <property type="term" value="F:4 iron, 4 sulfur cluster binding"/>
    <property type="evidence" value="ECO:0007669"/>
    <property type="project" value="UniProtKB-KW"/>
</dbReference>
<evidence type="ECO:0000256" key="3">
    <source>
        <dbReference type="ARBA" id="ARBA00022723"/>
    </source>
</evidence>
<proteinExistence type="predicted"/>
<keyword evidence="3 6" id="KW-0479">Metal-binding</keyword>
<feature type="binding site" evidence="6">
    <location>
        <position position="138"/>
    </location>
    <ligand>
        <name>[4Fe-4S] cluster</name>
        <dbReference type="ChEBI" id="CHEBI:49883"/>
        <note>4Fe-4S-S-AdoMet</note>
    </ligand>
</feature>
<keyword evidence="5 6" id="KW-0411">Iron-sulfur</keyword>
<dbReference type="PANTHER" id="PTHR30352:SF22">
    <property type="entry name" value="PYRUVATE FORMATE-LYASE ACTIVATING ENZYME HOMOLOG"/>
    <property type="match status" value="1"/>
</dbReference>
<dbReference type="InterPro" id="IPR007197">
    <property type="entry name" value="rSAM"/>
</dbReference>
<dbReference type="PIRSF" id="PIRSF004869">
    <property type="entry name" value="PflX_prd"/>
    <property type="match status" value="1"/>
</dbReference>
<comment type="cofactor">
    <cofactor evidence="6">
        <name>[4Fe-4S] cluster</name>
        <dbReference type="ChEBI" id="CHEBI:49883"/>
    </cofactor>
    <text evidence="6">Binds 1 [4Fe-4S] cluster. The cluster is coordinated with 3 cysteines and an exchangeable S-adenosyl-L-methionine.</text>
</comment>
<dbReference type="Gene3D" id="3.20.20.70">
    <property type="entry name" value="Aldolase class I"/>
    <property type="match status" value="1"/>
</dbReference>
<dbReference type="GO" id="GO:0046872">
    <property type="term" value="F:metal ion binding"/>
    <property type="evidence" value="ECO:0007669"/>
    <property type="project" value="UniProtKB-KW"/>
</dbReference>
<dbReference type="Pfam" id="PF04055">
    <property type="entry name" value="Radical_SAM"/>
    <property type="match status" value="1"/>
</dbReference>
<feature type="binding site" evidence="6">
    <location>
        <position position="134"/>
    </location>
    <ligand>
        <name>[4Fe-4S] cluster</name>
        <dbReference type="ChEBI" id="CHEBI:49883"/>
        <note>4Fe-4S-S-AdoMet</note>
    </ligand>
</feature>
<accession>A0A0S1XBJ0</accession>
<dbReference type="AlphaFoldDB" id="A0A0S1XBJ0"/>
<dbReference type="InterPro" id="IPR058240">
    <property type="entry name" value="rSAM_sf"/>
</dbReference>
<dbReference type="STRING" id="55802.TBCH5v1_1202"/>
<dbReference type="Proteomes" id="UP000066042">
    <property type="component" value="Chromosome"/>
</dbReference>
<dbReference type="InterPro" id="IPR013785">
    <property type="entry name" value="Aldolase_TIM"/>
</dbReference>
<evidence type="ECO:0000259" key="7">
    <source>
        <dbReference type="PROSITE" id="PS51918"/>
    </source>
</evidence>
<dbReference type="PATRIC" id="fig|55802.8.peg.1183"/>
<dbReference type="CDD" id="cd01335">
    <property type="entry name" value="Radical_SAM"/>
    <property type="match status" value="1"/>
</dbReference>
<keyword evidence="8" id="KW-0670">Pyruvate</keyword>
<keyword evidence="1" id="KW-0004">4Fe-4S</keyword>
<dbReference type="RefSeq" id="WP_056933848.1">
    <property type="nucleotide sequence ID" value="NZ_CP013050.1"/>
</dbReference>
<evidence type="ECO:0000256" key="1">
    <source>
        <dbReference type="ARBA" id="ARBA00022485"/>
    </source>
</evidence>
<evidence type="ECO:0000313" key="8">
    <source>
        <dbReference type="EMBL" id="ALM75129.1"/>
    </source>
</evidence>
<dbReference type="InterPro" id="IPR034457">
    <property type="entry name" value="Organic_radical-activating"/>
</dbReference>
<dbReference type="PANTHER" id="PTHR30352">
    <property type="entry name" value="PYRUVATE FORMATE-LYASE-ACTIVATING ENZYME"/>
    <property type="match status" value="1"/>
</dbReference>
<feature type="domain" description="Radical SAM core" evidence="7">
    <location>
        <begin position="120"/>
        <end position="354"/>
    </location>
</feature>
<dbReference type="SFLD" id="SFLDS00029">
    <property type="entry name" value="Radical_SAM"/>
    <property type="match status" value="1"/>
</dbReference>
<dbReference type="EMBL" id="CP013050">
    <property type="protein sequence ID" value="ALM75129.1"/>
    <property type="molecule type" value="Genomic_DNA"/>
</dbReference>
<keyword evidence="4 6" id="KW-0408">Iron</keyword>
<dbReference type="PROSITE" id="PS51918">
    <property type="entry name" value="RADICAL_SAM"/>
    <property type="match status" value="1"/>
</dbReference>
<feature type="binding site" evidence="6">
    <location>
        <position position="141"/>
    </location>
    <ligand>
        <name>[4Fe-4S] cluster</name>
        <dbReference type="ChEBI" id="CHEBI:49883"/>
        <note>4Fe-4S-S-AdoMet</note>
    </ligand>
</feature>
<keyword evidence="8" id="KW-0456">Lyase</keyword>